<evidence type="ECO:0000256" key="6">
    <source>
        <dbReference type="NCBIfam" id="TIGR01068"/>
    </source>
</evidence>
<keyword evidence="2" id="KW-0813">Transport</keyword>
<evidence type="ECO:0000256" key="4">
    <source>
        <dbReference type="ARBA" id="ARBA00023157"/>
    </source>
</evidence>
<dbReference type="PRINTS" id="PR00421">
    <property type="entry name" value="THIOREDOXIN"/>
</dbReference>
<dbReference type="InterPro" id="IPR005746">
    <property type="entry name" value="Thioredoxin"/>
</dbReference>
<sequence>MSQLIAETSDDTFETDVLNSAEPVLVDFWATWCGPCKVIAPMLDEIATNYQGRMKVVKVNIEQNPKTPRTYGIRGVPTLLIFKNGKVEGTQLGAPPTKNHLTQFVDRTL</sequence>
<dbReference type="InterPro" id="IPR017937">
    <property type="entry name" value="Thioredoxin_CS"/>
</dbReference>
<comment type="caution">
    <text evidence="9">The sequence shown here is derived from an EMBL/GenBank/DDBJ whole genome shotgun (WGS) entry which is preliminary data.</text>
</comment>
<proteinExistence type="inferred from homology"/>
<feature type="domain" description="Thioredoxin" evidence="8">
    <location>
        <begin position="1"/>
        <end position="109"/>
    </location>
</feature>
<evidence type="ECO:0000313" key="10">
    <source>
        <dbReference type="Proteomes" id="UP001165498"/>
    </source>
</evidence>
<keyword evidence="3" id="KW-0249">Electron transport</keyword>
<reference evidence="9" key="1">
    <citation type="submission" date="2022-07" db="EMBL/GenBank/DDBJ databases">
        <title>Tahibacter sp., a new gammaproteobacterium isolated from the silt sample collected at pig farm.</title>
        <authorList>
            <person name="Chen H."/>
        </authorList>
    </citation>
    <scope>NUCLEOTIDE SEQUENCE</scope>
    <source>
        <strain evidence="9">P2K</strain>
    </source>
</reference>
<keyword evidence="4" id="KW-1015">Disulfide bond</keyword>
<dbReference type="Pfam" id="PF00085">
    <property type="entry name" value="Thioredoxin"/>
    <property type="match status" value="1"/>
</dbReference>
<evidence type="ECO:0000256" key="3">
    <source>
        <dbReference type="ARBA" id="ARBA00022982"/>
    </source>
</evidence>
<dbReference type="PROSITE" id="PS00194">
    <property type="entry name" value="THIOREDOXIN_1"/>
    <property type="match status" value="1"/>
</dbReference>
<evidence type="ECO:0000256" key="7">
    <source>
        <dbReference type="PIRNR" id="PIRNR000077"/>
    </source>
</evidence>
<dbReference type="Gene3D" id="3.40.30.10">
    <property type="entry name" value="Glutaredoxin"/>
    <property type="match status" value="1"/>
</dbReference>
<dbReference type="PANTHER" id="PTHR45663">
    <property type="entry name" value="GEO12009P1"/>
    <property type="match status" value="1"/>
</dbReference>
<evidence type="ECO:0000259" key="8">
    <source>
        <dbReference type="PROSITE" id="PS51352"/>
    </source>
</evidence>
<dbReference type="PIRSF" id="PIRSF000077">
    <property type="entry name" value="Thioredoxin"/>
    <property type="match status" value="1"/>
</dbReference>
<evidence type="ECO:0000256" key="1">
    <source>
        <dbReference type="ARBA" id="ARBA00008987"/>
    </source>
</evidence>
<dbReference type="NCBIfam" id="TIGR01068">
    <property type="entry name" value="thioredoxin"/>
    <property type="match status" value="1"/>
</dbReference>
<name>A0ABT1QX82_9GAMM</name>
<dbReference type="CDD" id="cd02947">
    <property type="entry name" value="TRX_family"/>
    <property type="match status" value="1"/>
</dbReference>
<dbReference type="Proteomes" id="UP001165498">
    <property type="component" value="Unassembled WGS sequence"/>
</dbReference>
<dbReference type="InterPro" id="IPR036249">
    <property type="entry name" value="Thioredoxin-like_sf"/>
</dbReference>
<dbReference type="PROSITE" id="PS51352">
    <property type="entry name" value="THIOREDOXIN_2"/>
    <property type="match status" value="1"/>
</dbReference>
<dbReference type="PANTHER" id="PTHR45663:SF11">
    <property type="entry name" value="GEO12009P1"/>
    <property type="match status" value="1"/>
</dbReference>
<dbReference type="EMBL" id="JANFQO010000022">
    <property type="protein sequence ID" value="MCQ4166891.1"/>
    <property type="molecule type" value="Genomic_DNA"/>
</dbReference>
<evidence type="ECO:0000256" key="2">
    <source>
        <dbReference type="ARBA" id="ARBA00022448"/>
    </source>
</evidence>
<organism evidence="9 10">
    <name type="scientific">Tahibacter harae</name>
    <dbReference type="NCBI Taxonomy" id="2963937"/>
    <lineage>
        <taxon>Bacteria</taxon>
        <taxon>Pseudomonadati</taxon>
        <taxon>Pseudomonadota</taxon>
        <taxon>Gammaproteobacteria</taxon>
        <taxon>Lysobacterales</taxon>
        <taxon>Rhodanobacteraceae</taxon>
        <taxon>Tahibacter</taxon>
    </lineage>
</organism>
<dbReference type="NCBIfam" id="NF006898">
    <property type="entry name" value="PRK09381.1"/>
    <property type="match status" value="1"/>
</dbReference>
<keyword evidence="10" id="KW-1185">Reference proteome</keyword>
<dbReference type="SUPFAM" id="SSF52833">
    <property type="entry name" value="Thioredoxin-like"/>
    <property type="match status" value="1"/>
</dbReference>
<keyword evidence="5" id="KW-0676">Redox-active center</keyword>
<gene>
    <name evidence="9" type="primary">trxA</name>
    <name evidence="9" type="ORF">NM961_19435</name>
</gene>
<evidence type="ECO:0000313" key="9">
    <source>
        <dbReference type="EMBL" id="MCQ4166891.1"/>
    </source>
</evidence>
<accession>A0ABT1QX82</accession>
<evidence type="ECO:0000256" key="5">
    <source>
        <dbReference type="ARBA" id="ARBA00023284"/>
    </source>
</evidence>
<dbReference type="InterPro" id="IPR013766">
    <property type="entry name" value="Thioredoxin_domain"/>
</dbReference>
<protein>
    <recommendedName>
        <fullName evidence="6 7">Thioredoxin</fullName>
    </recommendedName>
</protein>
<dbReference type="RefSeq" id="WP_255916078.1">
    <property type="nucleotide sequence ID" value="NZ_JANFQO010000022.1"/>
</dbReference>
<comment type="similarity">
    <text evidence="1 7">Belongs to the thioredoxin family.</text>
</comment>